<comment type="pathway">
    <text evidence="1">Cell wall biogenesis; cell wall polysaccharide biosynthesis.</text>
</comment>
<dbReference type="AlphaFoldDB" id="H0EAW4"/>
<evidence type="ECO:0000313" key="6">
    <source>
        <dbReference type="Proteomes" id="UP000005143"/>
    </source>
</evidence>
<name>H0EAW4_9ACTN</name>
<dbReference type="InterPro" id="IPR029044">
    <property type="entry name" value="Nucleotide-diphossugar_trans"/>
</dbReference>
<accession>H0EAW4</accession>
<dbReference type="Pfam" id="PF13641">
    <property type="entry name" value="Glyco_tranf_2_3"/>
    <property type="match status" value="1"/>
</dbReference>
<dbReference type="Proteomes" id="UP000005143">
    <property type="component" value="Unassembled WGS sequence"/>
</dbReference>
<dbReference type="PANTHER" id="PTHR43179:SF12">
    <property type="entry name" value="GALACTOFURANOSYLTRANSFERASE GLFT2"/>
    <property type="match status" value="1"/>
</dbReference>
<evidence type="ECO:0000256" key="2">
    <source>
        <dbReference type="ARBA" id="ARBA00006739"/>
    </source>
</evidence>
<comment type="caution">
    <text evidence="5">The sequence shown here is derived from an EMBL/GenBank/DDBJ whole genome shotgun (WGS) entry which is preliminary data.</text>
</comment>
<proteinExistence type="inferred from homology"/>
<dbReference type="PANTHER" id="PTHR43179">
    <property type="entry name" value="RHAMNOSYLTRANSFERASE WBBL"/>
    <property type="match status" value="1"/>
</dbReference>
<keyword evidence="6" id="KW-1185">Reference proteome</keyword>
<protein>
    <submittedName>
        <fullName evidence="5">Glycosyl transferase family 2</fullName>
    </submittedName>
</protein>
<evidence type="ECO:0000313" key="5">
    <source>
        <dbReference type="EMBL" id="EHN09182.1"/>
    </source>
</evidence>
<sequence>MIATAGRRVGLLWALDALAAQELPAGTTYEVNVVHGPERTPVLEAAREHPLVRSGIAAIIASEGLVASQKRNIAWRLGRAPLIAFTDDDCRPRPGWLAAFLAAHAEHPQGLLQGGAAIDPDQHEIAMRAPRPRLQRFAPPTAWAELCSMAFPRGLLEAVDGLDEGYGSVGEDTDLAWRMRERGAPWVAVPDAVVDHAVETPGLRGWLRTSTRFGESTRLKRRHPELRGHYPLGVFWVPNHAWLLVAAAGAGWALARRDVRPAALTLPYVAWHVTRYGRSWRGVARGMTELPGDVLVDGARVAGFVVWSARERTVLL</sequence>
<evidence type="ECO:0000256" key="3">
    <source>
        <dbReference type="ARBA" id="ARBA00022676"/>
    </source>
</evidence>
<dbReference type="GO" id="GO:0016757">
    <property type="term" value="F:glycosyltransferase activity"/>
    <property type="evidence" value="ECO:0007669"/>
    <property type="project" value="UniProtKB-KW"/>
</dbReference>
<evidence type="ECO:0000256" key="4">
    <source>
        <dbReference type="ARBA" id="ARBA00022679"/>
    </source>
</evidence>
<reference evidence="5 6" key="1">
    <citation type="journal article" date="2013" name="Biodegradation">
        <title>Quantitative proteomic analysis of ibuprofen-degrading Patulibacter sp. strain I11.</title>
        <authorList>
            <person name="Almeida B."/>
            <person name="Kjeldal H."/>
            <person name="Lolas I."/>
            <person name="Knudsen A.D."/>
            <person name="Carvalho G."/>
            <person name="Nielsen K.L."/>
            <person name="Barreto Crespo M.T."/>
            <person name="Stensballe A."/>
            <person name="Nielsen J.L."/>
        </authorList>
    </citation>
    <scope>NUCLEOTIDE SEQUENCE [LARGE SCALE GENOMIC DNA]</scope>
    <source>
        <strain evidence="5 6">I11</strain>
    </source>
</reference>
<evidence type="ECO:0000256" key="1">
    <source>
        <dbReference type="ARBA" id="ARBA00004776"/>
    </source>
</evidence>
<dbReference type="Gene3D" id="3.90.550.10">
    <property type="entry name" value="Spore Coat Polysaccharide Biosynthesis Protein SpsA, Chain A"/>
    <property type="match status" value="1"/>
</dbReference>
<gene>
    <name evidence="5" type="ORF">PAI11_39890</name>
</gene>
<keyword evidence="4 5" id="KW-0808">Transferase</keyword>
<comment type="similarity">
    <text evidence="2">Belongs to the glycosyltransferase 2 family.</text>
</comment>
<dbReference type="SUPFAM" id="SSF53448">
    <property type="entry name" value="Nucleotide-diphospho-sugar transferases"/>
    <property type="match status" value="1"/>
</dbReference>
<keyword evidence="3" id="KW-0328">Glycosyltransferase</keyword>
<organism evidence="5 6">
    <name type="scientific">Patulibacter medicamentivorans</name>
    <dbReference type="NCBI Taxonomy" id="1097667"/>
    <lineage>
        <taxon>Bacteria</taxon>
        <taxon>Bacillati</taxon>
        <taxon>Actinomycetota</taxon>
        <taxon>Thermoleophilia</taxon>
        <taxon>Solirubrobacterales</taxon>
        <taxon>Patulibacteraceae</taxon>
        <taxon>Patulibacter</taxon>
    </lineage>
</organism>
<dbReference type="EMBL" id="AGUD01000299">
    <property type="protein sequence ID" value="EHN09182.1"/>
    <property type="molecule type" value="Genomic_DNA"/>
</dbReference>